<reference evidence="2 3" key="1">
    <citation type="submission" date="2020-04" db="EMBL/GenBank/DDBJ databases">
        <title>Luteolibacter sp. G-1-1-1 isolated from soil.</title>
        <authorList>
            <person name="Dahal R.H."/>
        </authorList>
    </citation>
    <scope>NUCLEOTIDE SEQUENCE [LARGE SCALE GENOMIC DNA]</scope>
    <source>
        <strain evidence="2 3">G-1-1-1</strain>
    </source>
</reference>
<dbReference type="KEGG" id="luo:HHL09_07355"/>
<dbReference type="RefSeq" id="WP_169453926.1">
    <property type="nucleotide sequence ID" value="NZ_CP051774.1"/>
</dbReference>
<evidence type="ECO:0000259" key="1">
    <source>
        <dbReference type="Pfam" id="PF01882"/>
    </source>
</evidence>
<dbReference type="AlphaFoldDB" id="A0A858RFT2"/>
<accession>A0A858RFT2</accession>
<evidence type="ECO:0000313" key="2">
    <source>
        <dbReference type="EMBL" id="QJE95612.1"/>
    </source>
</evidence>
<dbReference type="PANTHER" id="PTHR33608:SF6">
    <property type="entry name" value="BLL2464 PROTEIN"/>
    <property type="match status" value="1"/>
</dbReference>
<name>A0A858RFT2_9BACT</name>
<protein>
    <submittedName>
        <fullName evidence="2">DUF58 domain-containing protein</fullName>
    </submittedName>
</protein>
<evidence type="ECO:0000313" key="3">
    <source>
        <dbReference type="Proteomes" id="UP000501812"/>
    </source>
</evidence>
<keyword evidence="3" id="KW-1185">Reference proteome</keyword>
<sequence>MDATLQHCDPLDSRQFHLAVKRLADSLSYGTDKSPFLGQGIEYVQSRRYEPGDPVKSIDWRVTARTGKAHVKQFETPKQMPVWLVVDTSASMALASHPPGKYGLALQVAGGIALACLDRVSPVGVLGAGGRDLVVQPSLSRDVLLQWLHSLRTYRFDEPTNLGQRLLALEPSLRQRSLLVVLSDFHDPDALAALKLVGARHDCICLIFRDPAEDQLSGAGLFRGREVESGREVLSHGRRMLSTTENLSESLKKASLDHFLIQPGTPFLGRLRHFLRSRGGVSRRNRQ</sequence>
<dbReference type="InterPro" id="IPR036465">
    <property type="entry name" value="vWFA_dom_sf"/>
</dbReference>
<dbReference type="EMBL" id="CP051774">
    <property type="protein sequence ID" value="QJE95612.1"/>
    <property type="molecule type" value="Genomic_DNA"/>
</dbReference>
<organism evidence="2 3">
    <name type="scientific">Luteolibacter luteus</name>
    <dbReference type="NCBI Taxonomy" id="2728835"/>
    <lineage>
        <taxon>Bacteria</taxon>
        <taxon>Pseudomonadati</taxon>
        <taxon>Verrucomicrobiota</taxon>
        <taxon>Verrucomicrobiia</taxon>
        <taxon>Verrucomicrobiales</taxon>
        <taxon>Verrucomicrobiaceae</taxon>
        <taxon>Luteolibacter</taxon>
    </lineage>
</organism>
<dbReference type="InterPro" id="IPR002881">
    <property type="entry name" value="DUF58"/>
</dbReference>
<feature type="domain" description="DUF58" evidence="1">
    <location>
        <begin position="45"/>
        <end position="233"/>
    </location>
</feature>
<proteinExistence type="predicted"/>
<dbReference type="Proteomes" id="UP000501812">
    <property type="component" value="Chromosome"/>
</dbReference>
<dbReference type="PANTHER" id="PTHR33608">
    <property type="entry name" value="BLL2464 PROTEIN"/>
    <property type="match status" value="1"/>
</dbReference>
<dbReference type="SUPFAM" id="SSF53300">
    <property type="entry name" value="vWA-like"/>
    <property type="match status" value="1"/>
</dbReference>
<gene>
    <name evidence="2" type="ORF">HHL09_07355</name>
</gene>
<dbReference type="Pfam" id="PF01882">
    <property type="entry name" value="DUF58"/>
    <property type="match status" value="1"/>
</dbReference>